<dbReference type="InterPro" id="IPR000566">
    <property type="entry name" value="Lipocln_cytosolic_FA-bd_dom"/>
</dbReference>
<dbReference type="OrthoDB" id="565904at2759"/>
<gene>
    <name evidence="5" type="ORF">PMIN01_13241</name>
</gene>
<dbReference type="AlphaFoldDB" id="A0A9P6KJT0"/>
<name>A0A9P6KJT0_9PLEO</name>
<evidence type="ECO:0000313" key="5">
    <source>
        <dbReference type="EMBL" id="KAF9728861.1"/>
    </source>
</evidence>
<accession>A0A9P6KJT0</accession>
<reference evidence="5" key="1">
    <citation type="journal article" date="2020" name="Mol. Plant Microbe Interact.">
        <title>Genome Sequence of the Biocontrol Agent Coniothyrium minitans strain Conio (IMI 134523).</title>
        <authorList>
            <person name="Patel D."/>
            <person name="Shittu T.A."/>
            <person name="Baroncelli R."/>
            <person name="Muthumeenakshi S."/>
            <person name="Osborne T.H."/>
            <person name="Janganan T.K."/>
            <person name="Sreenivasaprasad S."/>
        </authorList>
    </citation>
    <scope>NUCLEOTIDE SEQUENCE</scope>
    <source>
        <strain evidence="5">Conio</strain>
    </source>
</reference>
<keyword evidence="3" id="KW-0732">Signal</keyword>
<dbReference type="InterPro" id="IPR022271">
    <property type="entry name" value="Lipocalin_ApoD"/>
</dbReference>
<dbReference type="SUPFAM" id="SSF50814">
    <property type="entry name" value="Lipocalins"/>
    <property type="match status" value="1"/>
</dbReference>
<dbReference type="GO" id="GO:0000302">
    <property type="term" value="P:response to reactive oxygen species"/>
    <property type="evidence" value="ECO:0007669"/>
    <property type="project" value="TreeGrafter"/>
</dbReference>
<dbReference type="Gene3D" id="2.40.128.20">
    <property type="match status" value="1"/>
</dbReference>
<comment type="similarity">
    <text evidence="1 2">Belongs to the calycin superfamily. Lipocalin family.</text>
</comment>
<dbReference type="Pfam" id="PF08212">
    <property type="entry name" value="Lipocalin_2"/>
    <property type="match status" value="1"/>
</dbReference>
<proteinExistence type="inferred from homology"/>
<feature type="chain" id="PRO_5040108401" evidence="3">
    <location>
        <begin position="16"/>
        <end position="200"/>
    </location>
</feature>
<organism evidence="5 6">
    <name type="scientific">Paraphaeosphaeria minitans</name>
    <dbReference type="NCBI Taxonomy" id="565426"/>
    <lineage>
        <taxon>Eukaryota</taxon>
        <taxon>Fungi</taxon>
        <taxon>Dikarya</taxon>
        <taxon>Ascomycota</taxon>
        <taxon>Pezizomycotina</taxon>
        <taxon>Dothideomycetes</taxon>
        <taxon>Pleosporomycetidae</taxon>
        <taxon>Pleosporales</taxon>
        <taxon>Massarineae</taxon>
        <taxon>Didymosphaeriaceae</taxon>
        <taxon>Paraphaeosphaeria</taxon>
    </lineage>
</organism>
<protein>
    <submittedName>
        <fullName evidence="5">Lipocalin-like domain-containing protein</fullName>
    </submittedName>
</protein>
<feature type="domain" description="Lipocalin/cytosolic fatty-acid binding" evidence="4">
    <location>
        <begin position="48"/>
        <end position="162"/>
    </location>
</feature>
<dbReference type="PANTHER" id="PTHR10612">
    <property type="entry name" value="APOLIPOPROTEIN D"/>
    <property type="match status" value="1"/>
</dbReference>
<evidence type="ECO:0000256" key="1">
    <source>
        <dbReference type="ARBA" id="ARBA00006889"/>
    </source>
</evidence>
<dbReference type="PIRSF" id="PIRSF036893">
    <property type="entry name" value="Lipocalin_ApoD"/>
    <property type="match status" value="1"/>
</dbReference>
<dbReference type="PANTHER" id="PTHR10612:SF34">
    <property type="entry name" value="APOLIPOPROTEIN D"/>
    <property type="match status" value="1"/>
</dbReference>
<dbReference type="Proteomes" id="UP000756921">
    <property type="component" value="Unassembled WGS sequence"/>
</dbReference>
<keyword evidence="6" id="KW-1185">Reference proteome</keyword>
<evidence type="ECO:0000256" key="2">
    <source>
        <dbReference type="PIRNR" id="PIRNR036893"/>
    </source>
</evidence>
<sequence length="200" mass="21356">MRFTTLLTSAATASALSFPRSSSSQTPLVQDALYDGACFYPRPTPNFDLTAYLGTWYQVAGTPFGPTAGARCVTASYASNPNGTVRVVNTAAVGPQEIRIEGTATPADAAYARGGAFTVAFPGTPEGACRGPNYIVQEFCTDHALVQTQNWTTLYVLSREREPEPALVDVSFLPMAWIDRAVALGSDRARIGKFNQTGCE</sequence>
<evidence type="ECO:0000313" key="6">
    <source>
        <dbReference type="Proteomes" id="UP000756921"/>
    </source>
</evidence>
<evidence type="ECO:0000256" key="3">
    <source>
        <dbReference type="SAM" id="SignalP"/>
    </source>
</evidence>
<dbReference type="GO" id="GO:0006629">
    <property type="term" value="P:lipid metabolic process"/>
    <property type="evidence" value="ECO:0007669"/>
    <property type="project" value="TreeGrafter"/>
</dbReference>
<dbReference type="EMBL" id="WJXW01000018">
    <property type="protein sequence ID" value="KAF9728861.1"/>
    <property type="molecule type" value="Genomic_DNA"/>
</dbReference>
<dbReference type="GO" id="GO:0005737">
    <property type="term" value="C:cytoplasm"/>
    <property type="evidence" value="ECO:0007669"/>
    <property type="project" value="TreeGrafter"/>
</dbReference>
<dbReference type="InterPro" id="IPR012674">
    <property type="entry name" value="Calycin"/>
</dbReference>
<feature type="signal peptide" evidence="3">
    <location>
        <begin position="1"/>
        <end position="15"/>
    </location>
</feature>
<comment type="caution">
    <text evidence="5">The sequence shown here is derived from an EMBL/GenBank/DDBJ whole genome shotgun (WGS) entry which is preliminary data.</text>
</comment>
<evidence type="ECO:0000259" key="4">
    <source>
        <dbReference type="Pfam" id="PF08212"/>
    </source>
</evidence>